<comment type="caution">
    <text evidence="1">The sequence shown here is derived from an EMBL/GenBank/DDBJ whole genome shotgun (WGS) entry which is preliminary data.</text>
</comment>
<sequence>MKRASADIRQSCAVYEEARASLKHQTLLKDFLQLQKMKSASVDFRQSCAVDAEARASLKHQTLLQDFLQLEKRLKKKMQRASADFRQSCVVDEEARTKLKHQTLLQDFLQLQKEFVSQKRKLPIPKQKRDTLLAEVRFLSWRTRCQLKYQSPKFQPVKDPVHRPNLVVTRKMHEREGNCNAYKDALENPCPVWVSITNRRDKEEGEGEE</sequence>
<dbReference type="AlphaFoldDB" id="A0ABC8U2R1"/>
<accession>A0ABC8U2R1</accession>
<evidence type="ECO:0000313" key="2">
    <source>
        <dbReference type="Proteomes" id="UP001642360"/>
    </source>
</evidence>
<dbReference type="PANTHER" id="PTHR34807:SF6">
    <property type="entry name" value="MYB-CC TYPE TRANSCRIPTION FACTOR LHEQLE-CONTAINING DOMAIN-CONTAINING PROTEIN"/>
    <property type="match status" value="1"/>
</dbReference>
<proteinExistence type="predicted"/>
<dbReference type="Proteomes" id="UP001642360">
    <property type="component" value="Unassembled WGS sequence"/>
</dbReference>
<dbReference type="PANTHER" id="PTHR34807">
    <property type="entry name" value="OS08G0270800 PROTEIN"/>
    <property type="match status" value="1"/>
</dbReference>
<keyword evidence="2" id="KW-1185">Reference proteome</keyword>
<protein>
    <submittedName>
        <fullName evidence="1">Uncharacterized protein</fullName>
    </submittedName>
</protein>
<gene>
    <name evidence="1" type="ORF">ILEXP_LOCUS45547</name>
</gene>
<dbReference type="EMBL" id="CAUOFW020006691">
    <property type="protein sequence ID" value="CAK9175736.1"/>
    <property type="molecule type" value="Genomic_DNA"/>
</dbReference>
<reference evidence="1 2" key="1">
    <citation type="submission" date="2024-02" db="EMBL/GenBank/DDBJ databases">
        <authorList>
            <person name="Vignale AGUSTIN F."/>
            <person name="Sosa J E."/>
            <person name="Modenutti C."/>
        </authorList>
    </citation>
    <scope>NUCLEOTIDE SEQUENCE [LARGE SCALE GENOMIC DNA]</scope>
</reference>
<evidence type="ECO:0000313" key="1">
    <source>
        <dbReference type="EMBL" id="CAK9175736.1"/>
    </source>
</evidence>
<name>A0ABC8U2R1_9AQUA</name>
<organism evidence="1 2">
    <name type="scientific">Ilex paraguariensis</name>
    <name type="common">yerba mate</name>
    <dbReference type="NCBI Taxonomy" id="185542"/>
    <lineage>
        <taxon>Eukaryota</taxon>
        <taxon>Viridiplantae</taxon>
        <taxon>Streptophyta</taxon>
        <taxon>Embryophyta</taxon>
        <taxon>Tracheophyta</taxon>
        <taxon>Spermatophyta</taxon>
        <taxon>Magnoliopsida</taxon>
        <taxon>eudicotyledons</taxon>
        <taxon>Gunneridae</taxon>
        <taxon>Pentapetalae</taxon>
        <taxon>asterids</taxon>
        <taxon>campanulids</taxon>
        <taxon>Aquifoliales</taxon>
        <taxon>Aquifoliaceae</taxon>
        <taxon>Ilex</taxon>
    </lineage>
</organism>